<dbReference type="EMBL" id="QPFP01000121">
    <property type="protein sequence ID" value="TEB21122.1"/>
    <property type="molecule type" value="Genomic_DNA"/>
</dbReference>
<proteinExistence type="predicted"/>
<sequence>MGNPVPVCISHRDTIGEGRIEGNVLLVSMYVRAGGTLVRRGVWGDDDFAVGEALYLCGYASRWAMCILPAKVGEGNHSV</sequence>
<reference evidence="1 2" key="1">
    <citation type="journal article" date="2019" name="Nat. Ecol. Evol.">
        <title>Megaphylogeny resolves global patterns of mushroom evolution.</title>
        <authorList>
            <person name="Varga T."/>
            <person name="Krizsan K."/>
            <person name="Foldi C."/>
            <person name="Dima B."/>
            <person name="Sanchez-Garcia M."/>
            <person name="Sanchez-Ramirez S."/>
            <person name="Szollosi G.J."/>
            <person name="Szarkandi J.G."/>
            <person name="Papp V."/>
            <person name="Albert L."/>
            <person name="Andreopoulos W."/>
            <person name="Angelini C."/>
            <person name="Antonin V."/>
            <person name="Barry K.W."/>
            <person name="Bougher N.L."/>
            <person name="Buchanan P."/>
            <person name="Buyck B."/>
            <person name="Bense V."/>
            <person name="Catcheside P."/>
            <person name="Chovatia M."/>
            <person name="Cooper J."/>
            <person name="Damon W."/>
            <person name="Desjardin D."/>
            <person name="Finy P."/>
            <person name="Geml J."/>
            <person name="Haridas S."/>
            <person name="Hughes K."/>
            <person name="Justo A."/>
            <person name="Karasinski D."/>
            <person name="Kautmanova I."/>
            <person name="Kiss B."/>
            <person name="Kocsube S."/>
            <person name="Kotiranta H."/>
            <person name="LaButti K.M."/>
            <person name="Lechner B.E."/>
            <person name="Liimatainen K."/>
            <person name="Lipzen A."/>
            <person name="Lukacs Z."/>
            <person name="Mihaltcheva S."/>
            <person name="Morgado L.N."/>
            <person name="Niskanen T."/>
            <person name="Noordeloos M.E."/>
            <person name="Ohm R.A."/>
            <person name="Ortiz-Santana B."/>
            <person name="Ovrebo C."/>
            <person name="Racz N."/>
            <person name="Riley R."/>
            <person name="Savchenko A."/>
            <person name="Shiryaev A."/>
            <person name="Soop K."/>
            <person name="Spirin V."/>
            <person name="Szebenyi C."/>
            <person name="Tomsovsky M."/>
            <person name="Tulloss R.E."/>
            <person name="Uehling J."/>
            <person name="Grigoriev I.V."/>
            <person name="Vagvolgyi C."/>
            <person name="Papp T."/>
            <person name="Martin F.M."/>
            <person name="Miettinen O."/>
            <person name="Hibbett D.S."/>
            <person name="Nagy L.G."/>
        </authorList>
    </citation>
    <scope>NUCLEOTIDE SEQUENCE [LARGE SCALE GENOMIC DNA]</scope>
    <source>
        <strain evidence="1 2">FP101781</strain>
    </source>
</reference>
<organism evidence="1 2">
    <name type="scientific">Coprinellus micaceus</name>
    <name type="common">Glistening ink-cap mushroom</name>
    <name type="synonym">Coprinus micaceus</name>
    <dbReference type="NCBI Taxonomy" id="71717"/>
    <lineage>
        <taxon>Eukaryota</taxon>
        <taxon>Fungi</taxon>
        <taxon>Dikarya</taxon>
        <taxon>Basidiomycota</taxon>
        <taxon>Agaricomycotina</taxon>
        <taxon>Agaricomycetes</taxon>
        <taxon>Agaricomycetidae</taxon>
        <taxon>Agaricales</taxon>
        <taxon>Agaricineae</taxon>
        <taxon>Psathyrellaceae</taxon>
        <taxon>Coprinellus</taxon>
    </lineage>
</organism>
<accession>A0A4Y7SH87</accession>
<comment type="caution">
    <text evidence="1">The sequence shown here is derived from an EMBL/GenBank/DDBJ whole genome shotgun (WGS) entry which is preliminary data.</text>
</comment>
<evidence type="ECO:0000313" key="1">
    <source>
        <dbReference type="EMBL" id="TEB21122.1"/>
    </source>
</evidence>
<name>A0A4Y7SH87_COPMI</name>
<dbReference type="AlphaFoldDB" id="A0A4Y7SH87"/>
<keyword evidence="2" id="KW-1185">Reference proteome</keyword>
<evidence type="ECO:0000313" key="2">
    <source>
        <dbReference type="Proteomes" id="UP000298030"/>
    </source>
</evidence>
<gene>
    <name evidence="1" type="ORF">FA13DRAFT_169392</name>
</gene>
<protein>
    <submittedName>
        <fullName evidence="1">Uncharacterized protein</fullName>
    </submittedName>
</protein>
<dbReference type="Proteomes" id="UP000298030">
    <property type="component" value="Unassembled WGS sequence"/>
</dbReference>